<reference evidence="3" key="1">
    <citation type="submission" date="2016-10" db="EMBL/GenBank/DDBJ databases">
        <authorList>
            <person name="Varghese N."/>
            <person name="Submissions S."/>
        </authorList>
    </citation>
    <scope>NUCLEOTIDE SEQUENCE [LARGE SCALE GENOMIC DNA]</scope>
    <source>
        <strain evidence="3">CGMCC 1.6474</strain>
    </source>
</reference>
<feature type="region of interest" description="Disordered" evidence="1">
    <location>
        <begin position="1"/>
        <end position="42"/>
    </location>
</feature>
<evidence type="ECO:0000313" key="2">
    <source>
        <dbReference type="EMBL" id="SFL49352.1"/>
    </source>
</evidence>
<organism evidence="2 3">
    <name type="scientific">Methylorubrum salsuginis</name>
    <dbReference type="NCBI Taxonomy" id="414703"/>
    <lineage>
        <taxon>Bacteria</taxon>
        <taxon>Pseudomonadati</taxon>
        <taxon>Pseudomonadota</taxon>
        <taxon>Alphaproteobacteria</taxon>
        <taxon>Hyphomicrobiales</taxon>
        <taxon>Methylobacteriaceae</taxon>
        <taxon>Methylorubrum</taxon>
    </lineage>
</organism>
<dbReference type="AlphaFoldDB" id="A0A1I4I4J4"/>
<keyword evidence="3" id="KW-1185">Reference proteome</keyword>
<protein>
    <submittedName>
        <fullName evidence="2">Uncharacterized protein</fullName>
    </submittedName>
</protein>
<evidence type="ECO:0000256" key="1">
    <source>
        <dbReference type="SAM" id="MobiDB-lite"/>
    </source>
</evidence>
<evidence type="ECO:0000313" key="3">
    <source>
        <dbReference type="Proteomes" id="UP000198804"/>
    </source>
</evidence>
<proteinExistence type="predicted"/>
<gene>
    <name evidence="2" type="ORF">SAMN04488125_11664</name>
</gene>
<sequence length="42" mass="4787">MAFQGLGRRQWHVTANEAVARDRLGHPRSDTRRGTPPSVFRV</sequence>
<name>A0A1I4I4J4_9HYPH</name>
<dbReference type="Proteomes" id="UP000198804">
    <property type="component" value="Unassembled WGS sequence"/>
</dbReference>
<feature type="compositionally biased region" description="Basic and acidic residues" evidence="1">
    <location>
        <begin position="19"/>
        <end position="33"/>
    </location>
</feature>
<accession>A0A1I4I4J4</accession>
<dbReference type="EMBL" id="FOSV01000016">
    <property type="protein sequence ID" value="SFL49352.1"/>
    <property type="molecule type" value="Genomic_DNA"/>
</dbReference>